<dbReference type="AlphaFoldDB" id="A0A8H8P348"/>
<evidence type="ECO:0000313" key="2">
    <source>
        <dbReference type="Proteomes" id="UP000650533"/>
    </source>
</evidence>
<dbReference type="RefSeq" id="XP_043184527.1">
    <property type="nucleotide sequence ID" value="XM_043330430.1"/>
</dbReference>
<dbReference type="EMBL" id="CP059668">
    <property type="protein sequence ID" value="QRW24290.1"/>
    <property type="molecule type" value="Genomic_DNA"/>
</dbReference>
<sequence>MLIAALQSGRVASSDGRATITQKWTTKDLLCPHPFLLERPLSRDTTAYSQQTDPGPDYGLLSTTAFRFSNNQVREQPRQDAHQLRALVVSFLRIWRELRPQDVPRYAFVLRPIVSQIFRMYLRNELVLSMDELDQMRELGRSVIHHYRMRAYSRAIGEERSETNAIDRLADRLRGQHIGIGTRVVINGVNPREPLYSTTHMDWNLSPDRPGQAFN</sequence>
<dbReference type="KEGG" id="rsx:RhiXN_10614"/>
<protein>
    <submittedName>
        <fullName evidence="1">Uncharacterized protein</fullName>
    </submittedName>
</protein>
<organism evidence="1 2">
    <name type="scientific">Rhizoctonia solani</name>
    <dbReference type="NCBI Taxonomy" id="456999"/>
    <lineage>
        <taxon>Eukaryota</taxon>
        <taxon>Fungi</taxon>
        <taxon>Dikarya</taxon>
        <taxon>Basidiomycota</taxon>
        <taxon>Agaricomycotina</taxon>
        <taxon>Agaricomycetes</taxon>
        <taxon>Cantharellales</taxon>
        <taxon>Ceratobasidiaceae</taxon>
        <taxon>Rhizoctonia</taxon>
    </lineage>
</organism>
<name>A0A8H8P348_9AGAM</name>
<proteinExistence type="predicted"/>
<dbReference type="Proteomes" id="UP000650533">
    <property type="component" value="Chromosome 11"/>
</dbReference>
<evidence type="ECO:0000313" key="1">
    <source>
        <dbReference type="EMBL" id="QRW24290.1"/>
    </source>
</evidence>
<accession>A0A8H8P348</accession>
<dbReference type="GeneID" id="67032893"/>
<reference evidence="1" key="1">
    <citation type="submission" date="2020-05" db="EMBL/GenBank/DDBJ databases">
        <title>Evolutionary and genomic comparisons of hybrid uninucleate and nonhybrid Rhizoctonia fungi.</title>
        <authorList>
            <person name="Li C."/>
            <person name="Chen X."/>
        </authorList>
    </citation>
    <scope>NUCLEOTIDE SEQUENCE</scope>
    <source>
        <strain evidence="1">AG-1 IA</strain>
    </source>
</reference>
<gene>
    <name evidence="1" type="ORF">RhiXN_10614</name>
</gene>